<evidence type="ECO:0000313" key="1">
    <source>
        <dbReference type="EMBL" id="CAG14020.1"/>
    </source>
</evidence>
<reference evidence="1" key="2">
    <citation type="submission" date="2004-02" db="EMBL/GenBank/DDBJ databases">
        <authorList>
            <consortium name="Genoscope"/>
            <consortium name="Whitehead Institute Centre for Genome Research"/>
        </authorList>
    </citation>
    <scope>NUCLEOTIDE SEQUENCE</scope>
</reference>
<dbReference type="EMBL" id="CAAE01019684">
    <property type="protein sequence ID" value="CAG14020.1"/>
    <property type="molecule type" value="Genomic_DNA"/>
</dbReference>
<proteinExistence type="predicted"/>
<name>Q4RC63_TETNG</name>
<reference evidence="1" key="1">
    <citation type="journal article" date="2004" name="Nature">
        <title>Genome duplication in the teleost fish Tetraodon nigroviridis reveals the early vertebrate proto-karyotype.</title>
        <authorList>
            <person name="Jaillon O."/>
            <person name="Aury J.-M."/>
            <person name="Brunet F."/>
            <person name="Petit J.-L."/>
            <person name="Stange-Thomann N."/>
            <person name="Mauceli E."/>
            <person name="Bouneau L."/>
            <person name="Fischer C."/>
            <person name="Ozouf-Costaz C."/>
            <person name="Bernot A."/>
            <person name="Nicaud S."/>
            <person name="Jaffe D."/>
            <person name="Fisher S."/>
            <person name="Lutfalla G."/>
            <person name="Dossat C."/>
            <person name="Segurens B."/>
            <person name="Dasilva C."/>
            <person name="Salanoubat M."/>
            <person name="Levy M."/>
            <person name="Boudet N."/>
            <person name="Castellano S."/>
            <person name="Anthouard V."/>
            <person name="Jubin C."/>
            <person name="Castelli V."/>
            <person name="Katinka M."/>
            <person name="Vacherie B."/>
            <person name="Biemont C."/>
            <person name="Skalli Z."/>
            <person name="Cattolico L."/>
            <person name="Poulain J."/>
            <person name="De Berardinis V."/>
            <person name="Cruaud C."/>
            <person name="Duprat S."/>
            <person name="Brottier P."/>
            <person name="Coutanceau J.-P."/>
            <person name="Gouzy J."/>
            <person name="Parra G."/>
            <person name="Lardier G."/>
            <person name="Chapple C."/>
            <person name="McKernan K.J."/>
            <person name="McEwan P."/>
            <person name="Bosak S."/>
            <person name="Kellis M."/>
            <person name="Volff J.-N."/>
            <person name="Guigo R."/>
            <person name="Zody M.C."/>
            <person name="Mesirov J."/>
            <person name="Lindblad-Toh K."/>
            <person name="Birren B."/>
            <person name="Nusbaum C."/>
            <person name="Kahn D."/>
            <person name="Robinson-Rechavi M."/>
            <person name="Laudet V."/>
            <person name="Schachter V."/>
            <person name="Quetier F."/>
            <person name="Saurin W."/>
            <person name="Scarpelli C."/>
            <person name="Wincker P."/>
            <person name="Lander E.S."/>
            <person name="Weissenbach J."/>
            <person name="Roest Crollius H."/>
        </authorList>
    </citation>
    <scope>NUCLEOTIDE SEQUENCE [LARGE SCALE GENOMIC DNA]</scope>
</reference>
<dbReference type="KEGG" id="tng:GSTEN00037103G001"/>
<feature type="non-terminal residue" evidence="1">
    <location>
        <position position="25"/>
    </location>
</feature>
<gene>
    <name evidence="1" type="ORF">GSTENG00037103001</name>
</gene>
<dbReference type="AlphaFoldDB" id="Q4RC63"/>
<feature type="non-terminal residue" evidence="1">
    <location>
        <position position="1"/>
    </location>
</feature>
<protein>
    <submittedName>
        <fullName evidence="1">Chromosome undetermined SCAF19684, whole genome shotgun sequence</fullName>
    </submittedName>
</protein>
<accession>Q4RC63</accession>
<organism evidence="1">
    <name type="scientific">Tetraodon nigroviridis</name>
    <name type="common">Spotted green pufferfish</name>
    <name type="synonym">Chelonodon nigroviridis</name>
    <dbReference type="NCBI Taxonomy" id="99883"/>
    <lineage>
        <taxon>Eukaryota</taxon>
        <taxon>Metazoa</taxon>
        <taxon>Chordata</taxon>
        <taxon>Craniata</taxon>
        <taxon>Vertebrata</taxon>
        <taxon>Euteleostomi</taxon>
        <taxon>Actinopterygii</taxon>
        <taxon>Neopterygii</taxon>
        <taxon>Teleostei</taxon>
        <taxon>Neoteleostei</taxon>
        <taxon>Acanthomorphata</taxon>
        <taxon>Eupercaria</taxon>
        <taxon>Tetraodontiformes</taxon>
        <taxon>Tetradontoidea</taxon>
        <taxon>Tetraodontidae</taxon>
        <taxon>Tetraodon</taxon>
    </lineage>
</organism>
<sequence>LHDCGSLSNLQVTQPTVRMNFTTPT</sequence>